<keyword evidence="2" id="KW-0963">Cytoplasm</keyword>
<dbReference type="InterPro" id="IPR004000">
    <property type="entry name" value="Actin"/>
</dbReference>
<evidence type="ECO:0000256" key="2">
    <source>
        <dbReference type="ARBA" id="ARBA00022490"/>
    </source>
</evidence>
<dbReference type="PANTHER" id="PTHR11937">
    <property type="entry name" value="ACTIN"/>
    <property type="match status" value="1"/>
</dbReference>
<dbReference type="HOGENOM" id="CLU_027965_0_2_1"/>
<protein>
    <submittedName>
        <fullName evidence="7">Uncharacterized protein</fullName>
    </submittedName>
</protein>
<evidence type="ECO:0000256" key="1">
    <source>
        <dbReference type="ARBA" id="ARBA00004245"/>
    </source>
</evidence>
<keyword evidence="3" id="KW-0547">Nucleotide-binding</keyword>
<evidence type="ECO:0000256" key="6">
    <source>
        <dbReference type="RuleBase" id="RU000487"/>
    </source>
</evidence>
<dbReference type="Pfam" id="PF00022">
    <property type="entry name" value="Actin"/>
    <property type="match status" value="1"/>
</dbReference>
<dbReference type="Ensembl" id="ENSMPUT00000001539.1">
    <property type="protein sequence ID" value="ENSMPUP00000001507.1"/>
    <property type="gene ID" value="ENSMPUG00000001522.1"/>
</dbReference>
<dbReference type="Gene3D" id="3.90.640.10">
    <property type="entry name" value="Actin, Chain A, domain 4"/>
    <property type="match status" value="1"/>
</dbReference>
<accession>M3XR07</accession>
<dbReference type="InterPro" id="IPR043129">
    <property type="entry name" value="ATPase_NBD"/>
</dbReference>
<dbReference type="GO" id="GO:0005856">
    <property type="term" value="C:cytoskeleton"/>
    <property type="evidence" value="ECO:0007669"/>
    <property type="project" value="UniProtKB-SubCell"/>
</dbReference>
<comment type="subcellular location">
    <subcellularLocation>
        <location evidence="1">Cytoplasm</location>
        <location evidence="1">Cytoskeleton</location>
    </subcellularLocation>
</comment>
<reference evidence="7" key="1">
    <citation type="submission" date="2024-06" db="UniProtKB">
        <authorList>
            <consortium name="Ensembl"/>
        </authorList>
    </citation>
    <scope>IDENTIFICATION</scope>
</reference>
<dbReference type="GeneTree" id="ENSGT00950000182960"/>
<comment type="similarity">
    <text evidence="6">Belongs to the actin family.</text>
</comment>
<dbReference type="SMART" id="SM00268">
    <property type="entry name" value="ACTIN"/>
    <property type="match status" value="1"/>
</dbReference>
<evidence type="ECO:0000256" key="3">
    <source>
        <dbReference type="ARBA" id="ARBA00022741"/>
    </source>
</evidence>
<evidence type="ECO:0000256" key="5">
    <source>
        <dbReference type="ARBA" id="ARBA00023212"/>
    </source>
</evidence>
<dbReference type="InParanoid" id="M3XR07"/>
<dbReference type="GO" id="GO:0005524">
    <property type="term" value="F:ATP binding"/>
    <property type="evidence" value="ECO:0007669"/>
    <property type="project" value="UniProtKB-KW"/>
</dbReference>
<dbReference type="SUPFAM" id="SSF53067">
    <property type="entry name" value="Actin-like ATPase domain"/>
    <property type="match status" value="2"/>
</dbReference>
<dbReference type="PRINTS" id="PR00190">
    <property type="entry name" value="ACTIN"/>
</dbReference>
<sequence>TEEEITELIIDNGSGTRKAGSAGDVVPPCFFPLSGNPETRAMGQKDSYMGDEAESKWGILTLKFPIEQEIVINWDDMKKTQHHTFYNELLTPEENPVPMTEAPRTPSPTVKRSSTPQMYVAIQAVLSLCSGCTTSIIINSGDEVIHTVPIDGGYALPHAIPYLDLAGNLRDHLMMIITECDYSFISTSEWQIMSDIKRKFCYVTLDFKQEKATAIFSSSLEKSYELSDRKMTTTDNEHFCCLKVLFQHSFLGMESCGIHETFNSTKCGVDIWKVFYVNVLSGGISMYPGIAKRIQEIIALTPSRVKSIAPPECKYSVWIGDCILASLFTFQQMWINKQEYDGLDPSTLTTNASKWTVSRCVA</sequence>
<name>M3XR07_MUSPF</name>
<dbReference type="AlphaFoldDB" id="M3XR07"/>
<keyword evidence="4" id="KW-0067">ATP-binding</keyword>
<proteinExistence type="inferred from homology"/>
<evidence type="ECO:0000313" key="7">
    <source>
        <dbReference type="Ensembl" id="ENSMPUP00000001507.1"/>
    </source>
</evidence>
<keyword evidence="5" id="KW-0206">Cytoskeleton</keyword>
<dbReference type="eggNOG" id="KOG0676">
    <property type="taxonomic scope" value="Eukaryota"/>
</dbReference>
<dbReference type="FunFam" id="3.30.420.40:FF:000148">
    <property type="entry name" value="Actin, alpha skeletal muscle"/>
    <property type="match status" value="1"/>
</dbReference>
<dbReference type="STRING" id="9669.ENSMPUP00000001507"/>
<dbReference type="EMBL" id="AEYP01060907">
    <property type="status" value="NOT_ANNOTATED_CDS"/>
    <property type="molecule type" value="Genomic_DNA"/>
</dbReference>
<evidence type="ECO:0000256" key="4">
    <source>
        <dbReference type="ARBA" id="ARBA00022840"/>
    </source>
</evidence>
<organism evidence="7">
    <name type="scientific">Mustela putorius furo</name>
    <name type="common">European domestic ferret</name>
    <name type="synonym">Mustela furo</name>
    <dbReference type="NCBI Taxonomy" id="9669"/>
    <lineage>
        <taxon>Eukaryota</taxon>
        <taxon>Metazoa</taxon>
        <taxon>Chordata</taxon>
        <taxon>Craniata</taxon>
        <taxon>Vertebrata</taxon>
        <taxon>Euteleostomi</taxon>
        <taxon>Mammalia</taxon>
        <taxon>Eutheria</taxon>
        <taxon>Laurasiatheria</taxon>
        <taxon>Carnivora</taxon>
        <taxon>Caniformia</taxon>
        <taxon>Musteloidea</taxon>
        <taxon>Mustelidae</taxon>
        <taxon>Mustelinae</taxon>
        <taxon>Mustela</taxon>
    </lineage>
</organism>
<dbReference type="Gene3D" id="3.30.420.40">
    <property type="match status" value="2"/>
</dbReference>